<gene>
    <name evidence="4" type="ORF">PARMNEM_LOCUS1439</name>
</gene>
<accession>A0AAV1K8U4</accession>
<keyword evidence="5" id="KW-1185">Reference proteome</keyword>
<organism evidence="4 5">
    <name type="scientific">Parnassius mnemosyne</name>
    <name type="common">clouded apollo</name>
    <dbReference type="NCBI Taxonomy" id="213953"/>
    <lineage>
        <taxon>Eukaryota</taxon>
        <taxon>Metazoa</taxon>
        <taxon>Ecdysozoa</taxon>
        <taxon>Arthropoda</taxon>
        <taxon>Hexapoda</taxon>
        <taxon>Insecta</taxon>
        <taxon>Pterygota</taxon>
        <taxon>Neoptera</taxon>
        <taxon>Endopterygota</taxon>
        <taxon>Lepidoptera</taxon>
        <taxon>Glossata</taxon>
        <taxon>Ditrysia</taxon>
        <taxon>Papilionoidea</taxon>
        <taxon>Papilionidae</taxon>
        <taxon>Parnassiinae</taxon>
        <taxon>Parnassini</taxon>
        <taxon>Parnassius</taxon>
        <taxon>Driopa</taxon>
    </lineage>
</organism>
<dbReference type="PANTHER" id="PTHR23049">
    <property type="entry name" value="MYOSIN REGULATORY LIGHT CHAIN 2"/>
    <property type="match status" value="1"/>
</dbReference>
<dbReference type="Gene3D" id="1.10.238.10">
    <property type="entry name" value="EF-hand"/>
    <property type="match status" value="2"/>
</dbReference>
<dbReference type="PROSITE" id="PS50222">
    <property type="entry name" value="EF_HAND_2"/>
    <property type="match status" value="1"/>
</dbReference>
<evidence type="ECO:0000256" key="2">
    <source>
        <dbReference type="ARBA" id="ARBA00022837"/>
    </source>
</evidence>
<dbReference type="SMART" id="SM00054">
    <property type="entry name" value="EFh"/>
    <property type="match status" value="1"/>
</dbReference>
<proteinExistence type="predicted"/>
<protein>
    <recommendedName>
        <fullName evidence="3">EF-hand domain-containing protein</fullName>
    </recommendedName>
</protein>
<dbReference type="InterPro" id="IPR011992">
    <property type="entry name" value="EF-hand-dom_pair"/>
</dbReference>
<dbReference type="GO" id="GO:0043226">
    <property type="term" value="C:organelle"/>
    <property type="evidence" value="ECO:0007669"/>
    <property type="project" value="UniProtKB-ARBA"/>
</dbReference>
<name>A0AAV1K8U4_9NEOP</name>
<dbReference type="Proteomes" id="UP001314205">
    <property type="component" value="Unassembled WGS sequence"/>
</dbReference>
<dbReference type="AlphaFoldDB" id="A0AAV1K8U4"/>
<dbReference type="InterPro" id="IPR050403">
    <property type="entry name" value="Myosin_RLC"/>
</dbReference>
<dbReference type="Pfam" id="PF13405">
    <property type="entry name" value="EF-hand_6"/>
    <property type="match status" value="1"/>
</dbReference>
<dbReference type="PROSITE" id="PS00018">
    <property type="entry name" value="EF_HAND_1"/>
    <property type="match status" value="1"/>
</dbReference>
<evidence type="ECO:0000313" key="4">
    <source>
        <dbReference type="EMBL" id="CAK1579506.1"/>
    </source>
</evidence>
<dbReference type="GO" id="GO:0005509">
    <property type="term" value="F:calcium ion binding"/>
    <property type="evidence" value="ECO:0007669"/>
    <property type="project" value="InterPro"/>
</dbReference>
<keyword evidence="2" id="KW-0106">Calcium</keyword>
<evidence type="ECO:0000256" key="1">
    <source>
        <dbReference type="ARBA" id="ARBA00022737"/>
    </source>
</evidence>
<comment type="caution">
    <text evidence="4">The sequence shown here is derived from an EMBL/GenBank/DDBJ whole genome shotgun (WGS) entry which is preliminary data.</text>
</comment>
<dbReference type="EMBL" id="CAVLGL010000002">
    <property type="protein sequence ID" value="CAK1579506.1"/>
    <property type="molecule type" value="Genomic_DNA"/>
</dbReference>
<evidence type="ECO:0000313" key="5">
    <source>
        <dbReference type="Proteomes" id="UP001314205"/>
    </source>
</evidence>
<dbReference type="FunFam" id="1.10.238.10:FF:000178">
    <property type="entry name" value="Calmodulin-2 A"/>
    <property type="match status" value="1"/>
</dbReference>
<dbReference type="InterPro" id="IPR002048">
    <property type="entry name" value="EF_hand_dom"/>
</dbReference>
<dbReference type="SUPFAM" id="SSF47473">
    <property type="entry name" value="EF-hand"/>
    <property type="match status" value="1"/>
</dbReference>
<feature type="domain" description="EF-hand" evidence="3">
    <location>
        <begin position="75"/>
        <end position="110"/>
    </location>
</feature>
<sequence>MDKENENFLITEKQVTQDEIKKFKENLLGSVANGNNTVTNESELNIPQTHRPRSSSKARDALCIPANVMSELDESKIFELKEAFLLFDLNGDGYIDQNDLRGTFVSLGETVDEQLVRNMLSEASHPLDFDAFVNLLGYKTLELDSEETLKAALARWDAENTGYISEERIRHDLMTWGDRFTEKETDYALDEAPTIDKNGKTMIDYIQFCSQLSGLRKANK</sequence>
<keyword evidence="1" id="KW-0677">Repeat</keyword>
<dbReference type="InterPro" id="IPR018247">
    <property type="entry name" value="EF_Hand_1_Ca_BS"/>
</dbReference>
<evidence type="ECO:0000259" key="3">
    <source>
        <dbReference type="PROSITE" id="PS50222"/>
    </source>
</evidence>
<reference evidence="4 5" key="1">
    <citation type="submission" date="2023-11" db="EMBL/GenBank/DDBJ databases">
        <authorList>
            <person name="Hedman E."/>
            <person name="Englund M."/>
            <person name="Stromberg M."/>
            <person name="Nyberg Akerstrom W."/>
            <person name="Nylinder S."/>
            <person name="Jareborg N."/>
            <person name="Kallberg Y."/>
            <person name="Kronander E."/>
        </authorList>
    </citation>
    <scope>NUCLEOTIDE SEQUENCE [LARGE SCALE GENOMIC DNA]</scope>
</reference>
<dbReference type="CDD" id="cd00051">
    <property type="entry name" value="EFh"/>
    <property type="match status" value="1"/>
</dbReference>